<dbReference type="PANTHER" id="PTHR31627:SF42">
    <property type="entry name" value="G_PROTEIN_RECEP_F1_2 DOMAIN-CONTAINING PROTEIN-RELATED"/>
    <property type="match status" value="1"/>
</dbReference>
<feature type="transmembrane region" description="Helical" evidence="1">
    <location>
        <begin position="182"/>
        <end position="203"/>
    </location>
</feature>
<keyword evidence="1" id="KW-0812">Transmembrane</keyword>
<organism evidence="2 3">
    <name type="scientific">Pristionchus entomophagus</name>
    <dbReference type="NCBI Taxonomy" id="358040"/>
    <lineage>
        <taxon>Eukaryota</taxon>
        <taxon>Metazoa</taxon>
        <taxon>Ecdysozoa</taxon>
        <taxon>Nematoda</taxon>
        <taxon>Chromadorea</taxon>
        <taxon>Rhabditida</taxon>
        <taxon>Rhabditina</taxon>
        <taxon>Diplogasteromorpha</taxon>
        <taxon>Diplogasteroidea</taxon>
        <taxon>Neodiplogasteridae</taxon>
        <taxon>Pristionchus</taxon>
    </lineage>
</organism>
<comment type="caution">
    <text evidence="2">The sequence shown here is derived from an EMBL/GenBank/DDBJ whole genome shotgun (WGS) entry which is preliminary data.</text>
</comment>
<feature type="non-terminal residue" evidence="2">
    <location>
        <position position="1"/>
    </location>
</feature>
<feature type="transmembrane region" description="Helical" evidence="1">
    <location>
        <begin position="126"/>
        <end position="148"/>
    </location>
</feature>
<accession>A0AAV5UI09</accession>
<dbReference type="Pfam" id="PF10323">
    <property type="entry name" value="7TM_GPCR_Srv"/>
    <property type="match status" value="1"/>
</dbReference>
<feature type="transmembrane region" description="Helical" evidence="1">
    <location>
        <begin position="25"/>
        <end position="49"/>
    </location>
</feature>
<evidence type="ECO:0000256" key="1">
    <source>
        <dbReference type="SAM" id="Phobius"/>
    </source>
</evidence>
<keyword evidence="1" id="KW-0472">Membrane</keyword>
<feature type="transmembrane region" description="Helical" evidence="1">
    <location>
        <begin position="95"/>
        <end position="114"/>
    </location>
</feature>
<evidence type="ECO:0000313" key="2">
    <source>
        <dbReference type="EMBL" id="GMT06348.1"/>
    </source>
</evidence>
<evidence type="ECO:0000313" key="3">
    <source>
        <dbReference type="Proteomes" id="UP001432027"/>
    </source>
</evidence>
<gene>
    <name evidence="2" type="ORF">PENTCL1PPCAC_28522</name>
</gene>
<keyword evidence="1" id="KW-1133">Transmembrane helix</keyword>
<protein>
    <recommendedName>
        <fullName evidence="4">Serpentine receptor class gamma</fullName>
    </recommendedName>
</protein>
<keyword evidence="3" id="KW-1185">Reference proteome</keyword>
<evidence type="ECO:0008006" key="4">
    <source>
        <dbReference type="Google" id="ProtNLM"/>
    </source>
</evidence>
<dbReference type="Gene3D" id="1.20.1070.10">
    <property type="entry name" value="Rhodopsin 7-helix transmembrane proteins"/>
    <property type="match status" value="1"/>
</dbReference>
<dbReference type="InterPro" id="IPR019426">
    <property type="entry name" value="7TM_GPCR_serpentine_rcpt_Srv"/>
</dbReference>
<dbReference type="EMBL" id="BTSX01000006">
    <property type="protein sequence ID" value="GMT06348.1"/>
    <property type="molecule type" value="Genomic_DNA"/>
</dbReference>
<dbReference type="AlphaFoldDB" id="A0AAV5UI09"/>
<name>A0AAV5UI09_9BILA</name>
<feature type="non-terminal residue" evidence="2">
    <location>
        <position position="208"/>
    </location>
</feature>
<dbReference type="SUPFAM" id="SSF81321">
    <property type="entry name" value="Family A G protein-coupled receptor-like"/>
    <property type="match status" value="1"/>
</dbReference>
<sequence>SFPLYILYIIELVLLAIRPEFSSSFYTLFIFTGIIDLIFFTLNLFLYYLPFLPGISQFYAKFQDNKWNAQWRPEYSWMLSIANTTMYFLPKVQDVANVLVAMNRFIALLFPFWFRRLSTRNVTLALILASLVFSFSSSFVTIGAPGFFFDISEDNDTFQIFMLHAESRANFPTICRSTLVSVHRFACNGICCVIYSVIAVQIFRAKVS</sequence>
<dbReference type="PANTHER" id="PTHR31627">
    <property type="entry name" value="SERPENTINE RECEPTOR CLASS GAMMA-RELATED"/>
    <property type="match status" value="1"/>
</dbReference>
<proteinExistence type="predicted"/>
<reference evidence="2" key="1">
    <citation type="submission" date="2023-10" db="EMBL/GenBank/DDBJ databases">
        <title>Genome assembly of Pristionchus species.</title>
        <authorList>
            <person name="Yoshida K."/>
            <person name="Sommer R.J."/>
        </authorList>
    </citation>
    <scope>NUCLEOTIDE SEQUENCE</scope>
    <source>
        <strain evidence="2">RS0144</strain>
    </source>
</reference>
<dbReference type="InterPro" id="IPR051119">
    <property type="entry name" value="Nematode_SR-like"/>
</dbReference>
<dbReference type="Proteomes" id="UP001432027">
    <property type="component" value="Unassembled WGS sequence"/>
</dbReference>